<accession>A0ABV5BHX5</accession>
<protein>
    <submittedName>
        <fullName evidence="5">IucA/IucC family protein</fullName>
    </submittedName>
</protein>
<dbReference type="InterPro" id="IPR022770">
    <property type="entry name" value="IucA/IucC-like_C"/>
</dbReference>
<name>A0ABV5BHX5_9BACL</name>
<feature type="domain" description="Aerobactin siderophore biosynthesis IucA/IucC-like C-terminal" evidence="4">
    <location>
        <begin position="437"/>
        <end position="577"/>
    </location>
</feature>
<evidence type="ECO:0000313" key="5">
    <source>
        <dbReference type="EMBL" id="MFB5684429.1"/>
    </source>
</evidence>
<gene>
    <name evidence="5" type="ORF">ACE3NQ_26345</name>
</gene>
<dbReference type="InterPro" id="IPR037455">
    <property type="entry name" value="LucA/IucC-like"/>
</dbReference>
<evidence type="ECO:0000256" key="2">
    <source>
        <dbReference type="ARBA" id="ARBA00007832"/>
    </source>
</evidence>
<organism evidence="5 6">
    <name type="scientific">Paenibacillus terreus</name>
    <dbReference type="NCBI Taxonomy" id="1387834"/>
    <lineage>
        <taxon>Bacteria</taxon>
        <taxon>Bacillati</taxon>
        <taxon>Bacillota</taxon>
        <taxon>Bacilli</taxon>
        <taxon>Bacillales</taxon>
        <taxon>Paenibacillaceae</taxon>
        <taxon>Paenibacillus</taxon>
    </lineage>
</organism>
<proteinExistence type="inferred from homology"/>
<keyword evidence="6" id="KW-1185">Reference proteome</keyword>
<sequence>MRQHATAQVQSKTAEQRIMKDLLDAFIAERFFNINGTSVTPLSAVPANVRQLYPGYKDALVYTGEICFLLEESCRQGVQWVPDSPIYHDKNQEWVELNTPSELAQIVLHSSLSPEAYAHPGVQEFLDGLKVAVQQLNLSLERLADQFASVPETSYDWYVTGERIASLRDRPFHPLAKAKAGLSAEDYQQYMAEFSNPIGLRWVAINNDSIVKGCPEGRIEALDVLNERERAAIETELGEKGIPREQYTIIPVHPWQLENIIQPNYQAEIAGKTVVILEAQAGEFLATSSVRSLTAVTASTRMLKLPLSVKSLGAARYLPVVKLLNGLAGERMFRQAITCDETLAGRVFLCEEQHWWGYMPESMGLFDDHPRHLAAQVRIYPHEVLQEGYKIIPMSSLGVVLAGNHHFLSTILGGTPSKAEVLAFYTELSAVFYDIVMRLFKVGIVPEIHGQNCCLVLKDNRIAGLLFRDHDSVRLHQPYLDRHGIADPGYHIRPGYSNSLYNETLEKLIFYVQTLGTQVNLASIMEALSEAYRIPESIFWKITEAKLREALNTIDIPEADRSRLHKALFEQEEWPVKLIIRPLLEADGVPGAMPSGKGSGYNPFFKNSF</sequence>
<comment type="pathway">
    <text evidence="1">Siderophore biosynthesis.</text>
</comment>
<dbReference type="Pfam" id="PF06276">
    <property type="entry name" value="FhuF"/>
    <property type="match status" value="1"/>
</dbReference>
<evidence type="ECO:0000259" key="3">
    <source>
        <dbReference type="Pfam" id="PF04183"/>
    </source>
</evidence>
<dbReference type="PANTHER" id="PTHR34384:SF6">
    <property type="entry name" value="STAPHYLOFERRIN B SYNTHASE"/>
    <property type="match status" value="1"/>
</dbReference>
<comment type="similarity">
    <text evidence="2">Belongs to the IucA/IucC family.</text>
</comment>
<dbReference type="RefSeq" id="WP_375528115.1">
    <property type="nucleotide sequence ID" value="NZ_JBHILM010000041.1"/>
</dbReference>
<evidence type="ECO:0000256" key="1">
    <source>
        <dbReference type="ARBA" id="ARBA00004924"/>
    </source>
</evidence>
<dbReference type="PANTHER" id="PTHR34384">
    <property type="entry name" value="L-2,3-DIAMINOPROPANOATE--CITRATE LIGASE"/>
    <property type="match status" value="1"/>
</dbReference>
<dbReference type="Proteomes" id="UP001580407">
    <property type="component" value="Unassembled WGS sequence"/>
</dbReference>
<evidence type="ECO:0000259" key="4">
    <source>
        <dbReference type="Pfam" id="PF06276"/>
    </source>
</evidence>
<feature type="domain" description="Aerobactin siderophore biosynthesis IucA/IucC N-terminal" evidence="3">
    <location>
        <begin position="166"/>
        <end position="397"/>
    </location>
</feature>
<evidence type="ECO:0000313" key="6">
    <source>
        <dbReference type="Proteomes" id="UP001580407"/>
    </source>
</evidence>
<reference evidence="5 6" key="1">
    <citation type="submission" date="2024-09" db="EMBL/GenBank/DDBJ databases">
        <authorList>
            <person name="Ruan L."/>
        </authorList>
    </citation>
    <scope>NUCLEOTIDE SEQUENCE [LARGE SCALE GENOMIC DNA]</scope>
    <source>
        <strain evidence="5 6">D33</strain>
    </source>
</reference>
<dbReference type="Pfam" id="PF04183">
    <property type="entry name" value="IucA_IucC"/>
    <property type="match status" value="1"/>
</dbReference>
<comment type="caution">
    <text evidence="5">The sequence shown here is derived from an EMBL/GenBank/DDBJ whole genome shotgun (WGS) entry which is preliminary data.</text>
</comment>
<dbReference type="InterPro" id="IPR007310">
    <property type="entry name" value="Aerobactin_biosyn_IucA/IucC_N"/>
</dbReference>
<dbReference type="EMBL" id="JBHILM010000041">
    <property type="protein sequence ID" value="MFB5684429.1"/>
    <property type="molecule type" value="Genomic_DNA"/>
</dbReference>
<dbReference type="Gene3D" id="1.10.510.40">
    <property type="match status" value="1"/>
</dbReference>